<organism evidence="2 3">
    <name type="scientific">Pontibacterium sinense</name>
    <dbReference type="NCBI Taxonomy" id="2781979"/>
    <lineage>
        <taxon>Bacteria</taxon>
        <taxon>Pseudomonadati</taxon>
        <taxon>Pseudomonadota</taxon>
        <taxon>Gammaproteobacteria</taxon>
        <taxon>Oceanospirillales</taxon>
        <taxon>Oceanospirillaceae</taxon>
        <taxon>Pontibacterium</taxon>
    </lineage>
</organism>
<comment type="caution">
    <text evidence="2">The sequence shown here is derived from an EMBL/GenBank/DDBJ whole genome shotgun (WGS) entry which is preliminary data.</text>
</comment>
<accession>A0A8J7FK37</accession>
<name>A0A8J7FK37_9GAMM</name>
<evidence type="ECO:0000313" key="2">
    <source>
        <dbReference type="EMBL" id="MBE9399488.1"/>
    </source>
</evidence>
<dbReference type="Pfam" id="PF06568">
    <property type="entry name" value="YjiS-like"/>
    <property type="match status" value="1"/>
</dbReference>
<feature type="domain" description="YjiS-like" evidence="1">
    <location>
        <begin position="28"/>
        <end position="60"/>
    </location>
</feature>
<dbReference type="Proteomes" id="UP000640333">
    <property type="component" value="Unassembled WGS sequence"/>
</dbReference>
<keyword evidence="3" id="KW-1185">Reference proteome</keyword>
<evidence type="ECO:0000259" key="1">
    <source>
        <dbReference type="Pfam" id="PF06568"/>
    </source>
</evidence>
<proteinExistence type="predicted"/>
<dbReference type="InterPro" id="IPR009506">
    <property type="entry name" value="YjiS-like"/>
</dbReference>
<gene>
    <name evidence="2" type="ORF">IOQ59_19680</name>
</gene>
<dbReference type="AlphaFoldDB" id="A0A8J7FK37"/>
<dbReference type="EMBL" id="JADEYS010000028">
    <property type="protein sequence ID" value="MBE9399488.1"/>
    <property type="molecule type" value="Genomic_DNA"/>
</dbReference>
<evidence type="ECO:0000313" key="3">
    <source>
        <dbReference type="Proteomes" id="UP000640333"/>
    </source>
</evidence>
<reference evidence="2" key="1">
    <citation type="submission" date="2020-10" db="EMBL/GenBank/DDBJ databases">
        <title>Bacterium isolated from coastal waters sediment.</title>
        <authorList>
            <person name="Chen R.-J."/>
            <person name="Lu D.-C."/>
            <person name="Zhu K.-L."/>
            <person name="Du Z.-J."/>
        </authorList>
    </citation>
    <scope>NUCLEOTIDE SEQUENCE</scope>
    <source>
        <strain evidence="2">N1Y112</strain>
    </source>
</reference>
<sequence length="71" mass="8764">MNCENRYLRENNERTEDFQGIVQSWKQRLIHWRTNWRTRRELATLNHHQLKDIGISRVDALAESNKPFWKK</sequence>
<protein>
    <submittedName>
        <fullName evidence="2">DUF1127 domain-containing protein</fullName>
    </submittedName>
</protein>
<dbReference type="RefSeq" id="WP_193955183.1">
    <property type="nucleotide sequence ID" value="NZ_JADEYS010000028.1"/>
</dbReference>